<protein>
    <submittedName>
        <fullName evidence="2">Uncharacterized protein</fullName>
    </submittedName>
</protein>
<dbReference type="STRING" id="469371.Tbis_0462"/>
<proteinExistence type="predicted"/>
<gene>
    <name evidence="2" type="ordered locus">Tbis_0462</name>
</gene>
<feature type="transmembrane region" description="Helical" evidence="1">
    <location>
        <begin position="79"/>
        <end position="102"/>
    </location>
</feature>
<dbReference type="eggNOG" id="ENOG502Z9S9">
    <property type="taxonomic scope" value="Bacteria"/>
</dbReference>
<feature type="transmembrane region" description="Helical" evidence="1">
    <location>
        <begin position="403"/>
        <end position="424"/>
    </location>
</feature>
<organism evidence="2 3">
    <name type="scientific">Thermobispora bispora (strain ATCC 19993 / DSM 43833 / CBS 139.67 / JCM 10125 / KCTC 9307 / NBRC 14880 / R51)</name>
    <dbReference type="NCBI Taxonomy" id="469371"/>
    <lineage>
        <taxon>Bacteria</taxon>
        <taxon>Bacillati</taxon>
        <taxon>Actinomycetota</taxon>
        <taxon>Actinomycetes</taxon>
        <taxon>Streptosporangiales</taxon>
        <taxon>Streptosporangiaceae</taxon>
        <taxon>Thermobispora</taxon>
    </lineage>
</organism>
<feature type="transmembrane region" description="Helical" evidence="1">
    <location>
        <begin position="275"/>
        <end position="300"/>
    </location>
</feature>
<feature type="transmembrane region" description="Helical" evidence="1">
    <location>
        <begin position="358"/>
        <end position="378"/>
    </location>
</feature>
<sequence>MRQVSGTSAHAVADQPAVRRRPAWLLSPYALPLHALRIAGACALPLIIWFSLGRVIRWGLLLLAATISHGEWYQARLVVVMFLFTLVVMASLVTTIGMLYILRGALMETQARRAAGEAHESLLNALNRTALVFCGIYLTWGFLAEDARDFMNIDLLRQPDRIFIDAFAGEESTVMRGLIGLDLIVSAVTMAVAWVVKTLFARRHEAGRGRFSGVIATCGELAFVLYGLNAVTTVLGARSDWVGSRVVIVAWQEWMEKARESIPGWKSVTDFIGEVWPYVVDALVLPLTWLTVGILVYGAYAEDTRTTIRGTPLERAAAPLERRTHALTRRALDRLTEGWTSRWIPLLHSLRLTMRGGAPLFGMFALCYVGLHIGGIYLERAGRYLLDTGEPYFWIFTSVPIEFVSELIVTTLSMCLIAATFDLAATRDRLARAQVSAGSAARDRSSPETSPLPS</sequence>
<dbReference type="HOGENOM" id="CLU_640623_0_0_11"/>
<dbReference type="EMBL" id="CP001874">
    <property type="protein sequence ID" value="ADG87190.1"/>
    <property type="molecule type" value="Genomic_DNA"/>
</dbReference>
<feature type="transmembrane region" description="Helical" evidence="1">
    <location>
        <begin position="122"/>
        <end position="143"/>
    </location>
</feature>
<accession>D6Y4D6</accession>
<evidence type="ECO:0000313" key="3">
    <source>
        <dbReference type="Proteomes" id="UP000006640"/>
    </source>
</evidence>
<keyword evidence="1" id="KW-0472">Membrane</keyword>
<reference evidence="2 3" key="1">
    <citation type="submission" date="2010-01" db="EMBL/GenBank/DDBJ databases">
        <title>The complete genome of Thermobispora bispora DSM 43833.</title>
        <authorList>
            <consortium name="US DOE Joint Genome Institute (JGI-PGF)"/>
            <person name="Lucas S."/>
            <person name="Copeland A."/>
            <person name="Lapidus A."/>
            <person name="Glavina del Rio T."/>
            <person name="Dalin E."/>
            <person name="Tice H."/>
            <person name="Bruce D."/>
            <person name="Goodwin L."/>
            <person name="Pitluck S."/>
            <person name="Kyrpides N."/>
            <person name="Mavromatis K."/>
            <person name="Ivanova N."/>
            <person name="Mikhailova N."/>
            <person name="Chertkov O."/>
            <person name="Brettin T."/>
            <person name="Detter J.C."/>
            <person name="Han C."/>
            <person name="Larimer F."/>
            <person name="Land M."/>
            <person name="Hauser L."/>
            <person name="Markowitz V."/>
            <person name="Cheng J.-F."/>
            <person name="Hugenholtz P."/>
            <person name="Woyke T."/>
            <person name="Wu D."/>
            <person name="Jando M."/>
            <person name="Schneider S."/>
            <person name="Klenk H.-P."/>
            <person name="Eisen J.A."/>
        </authorList>
    </citation>
    <scope>NUCLEOTIDE SEQUENCE [LARGE SCALE GENOMIC DNA]</scope>
    <source>
        <strain evidence="3">ATCC 19993 / DSM 43833 / CBS 139.67 / JCM 10125 / KCTC 9307 / NBRC 14880 / R51</strain>
    </source>
</reference>
<keyword evidence="1" id="KW-0812">Transmembrane</keyword>
<keyword evidence="3" id="KW-1185">Reference proteome</keyword>
<dbReference type="Proteomes" id="UP000006640">
    <property type="component" value="Chromosome"/>
</dbReference>
<keyword evidence="1" id="KW-1133">Transmembrane helix</keyword>
<feature type="transmembrane region" description="Helical" evidence="1">
    <location>
        <begin position="178"/>
        <end position="199"/>
    </location>
</feature>
<dbReference type="KEGG" id="tbi:Tbis_0462"/>
<feature type="transmembrane region" description="Helical" evidence="1">
    <location>
        <begin position="211"/>
        <end position="231"/>
    </location>
</feature>
<dbReference type="AlphaFoldDB" id="D6Y4D6"/>
<evidence type="ECO:0000256" key="1">
    <source>
        <dbReference type="SAM" id="Phobius"/>
    </source>
</evidence>
<name>D6Y4D6_THEBD</name>
<evidence type="ECO:0000313" key="2">
    <source>
        <dbReference type="EMBL" id="ADG87190.1"/>
    </source>
</evidence>